<accession>S7QA60</accession>
<dbReference type="InterPro" id="IPR050637">
    <property type="entry name" value="NLRP_innate_immun_reg"/>
</dbReference>
<dbReference type="SUPFAM" id="SSF52047">
    <property type="entry name" value="RNI-like"/>
    <property type="match status" value="1"/>
</dbReference>
<sequence length="109" mass="11419">MLCQGLADSACPLDSLRLEGCGLTAANCQDLCGIVAAKASLSELQLGNKLGDTGMAKLCPGLLSPSSRLKTLWLWECDFTASGCKDLCRVLRAKESLKELSVAGNEVGD</sequence>
<dbReference type="Pfam" id="PF13516">
    <property type="entry name" value="LRR_6"/>
    <property type="match status" value="1"/>
</dbReference>
<dbReference type="PANTHER" id="PTHR45690:SF4">
    <property type="entry name" value="NACHT, LRR AND PYD DOMAINS-CONTAINING PROTEIN 10"/>
    <property type="match status" value="1"/>
</dbReference>
<dbReference type="InterPro" id="IPR001611">
    <property type="entry name" value="Leu-rich_rpt"/>
</dbReference>
<gene>
    <name evidence="1" type="ORF">D623_10001353</name>
</gene>
<dbReference type="PANTHER" id="PTHR45690">
    <property type="entry name" value="NACHT, LRR AND PYD DOMAINS-CONTAINING PROTEIN 12"/>
    <property type="match status" value="1"/>
</dbReference>
<organism evidence="1 2">
    <name type="scientific">Myotis brandtii</name>
    <name type="common">Brandt's bat</name>
    <dbReference type="NCBI Taxonomy" id="109478"/>
    <lineage>
        <taxon>Eukaryota</taxon>
        <taxon>Metazoa</taxon>
        <taxon>Chordata</taxon>
        <taxon>Craniata</taxon>
        <taxon>Vertebrata</taxon>
        <taxon>Euteleostomi</taxon>
        <taxon>Mammalia</taxon>
        <taxon>Eutheria</taxon>
        <taxon>Laurasiatheria</taxon>
        <taxon>Chiroptera</taxon>
        <taxon>Yangochiroptera</taxon>
        <taxon>Vespertilionidae</taxon>
        <taxon>Myotis</taxon>
    </lineage>
</organism>
<reference evidence="1 2" key="1">
    <citation type="journal article" date="2013" name="Nat. Commun.">
        <title>Genome analysis reveals insights into physiology and longevity of the Brandt's bat Myotis brandtii.</title>
        <authorList>
            <person name="Seim I."/>
            <person name="Fang X."/>
            <person name="Xiong Z."/>
            <person name="Lobanov A.V."/>
            <person name="Huang Z."/>
            <person name="Ma S."/>
            <person name="Feng Y."/>
            <person name="Turanov A.A."/>
            <person name="Zhu Y."/>
            <person name="Lenz T.L."/>
            <person name="Gerashchenko M.V."/>
            <person name="Fan D."/>
            <person name="Hee Yim S."/>
            <person name="Yao X."/>
            <person name="Jordan D."/>
            <person name="Xiong Y."/>
            <person name="Ma Y."/>
            <person name="Lyapunov A.N."/>
            <person name="Chen G."/>
            <person name="Kulakova O.I."/>
            <person name="Sun Y."/>
            <person name="Lee S.G."/>
            <person name="Bronson R.T."/>
            <person name="Moskalev A.A."/>
            <person name="Sunyaev S.R."/>
            <person name="Zhang G."/>
            <person name="Krogh A."/>
            <person name="Wang J."/>
            <person name="Gladyshev V.N."/>
        </authorList>
    </citation>
    <scope>NUCLEOTIDE SEQUENCE [LARGE SCALE GENOMIC DNA]</scope>
</reference>
<name>S7QA60_MYOBR</name>
<evidence type="ECO:0000313" key="2">
    <source>
        <dbReference type="Proteomes" id="UP000052978"/>
    </source>
</evidence>
<dbReference type="AlphaFoldDB" id="S7QA60"/>
<dbReference type="EMBL" id="KE164817">
    <property type="protein sequence ID" value="EPQ20338.1"/>
    <property type="molecule type" value="Genomic_DNA"/>
</dbReference>
<dbReference type="InterPro" id="IPR032675">
    <property type="entry name" value="LRR_dom_sf"/>
</dbReference>
<dbReference type="GO" id="GO:0050729">
    <property type="term" value="P:positive regulation of inflammatory response"/>
    <property type="evidence" value="ECO:0007669"/>
    <property type="project" value="TreeGrafter"/>
</dbReference>
<proteinExistence type="predicted"/>
<dbReference type="Gene3D" id="3.80.10.10">
    <property type="entry name" value="Ribonuclease Inhibitor"/>
    <property type="match status" value="1"/>
</dbReference>
<evidence type="ECO:0000313" key="1">
    <source>
        <dbReference type="EMBL" id="EPQ20338.1"/>
    </source>
</evidence>
<dbReference type="Proteomes" id="UP000052978">
    <property type="component" value="Unassembled WGS sequence"/>
</dbReference>
<dbReference type="SMART" id="SM00368">
    <property type="entry name" value="LRR_RI"/>
    <property type="match status" value="3"/>
</dbReference>
<dbReference type="GO" id="GO:0005737">
    <property type="term" value="C:cytoplasm"/>
    <property type="evidence" value="ECO:0007669"/>
    <property type="project" value="TreeGrafter"/>
</dbReference>
<protein>
    <submittedName>
        <fullName evidence="1">Ribonuclease inhibitor</fullName>
    </submittedName>
</protein>
<keyword evidence="2" id="KW-1185">Reference proteome</keyword>